<organism evidence="1 2">
    <name type="scientific">Decorospora gaudefroyi</name>
    <dbReference type="NCBI Taxonomy" id="184978"/>
    <lineage>
        <taxon>Eukaryota</taxon>
        <taxon>Fungi</taxon>
        <taxon>Dikarya</taxon>
        <taxon>Ascomycota</taxon>
        <taxon>Pezizomycotina</taxon>
        <taxon>Dothideomycetes</taxon>
        <taxon>Pleosporomycetidae</taxon>
        <taxon>Pleosporales</taxon>
        <taxon>Pleosporineae</taxon>
        <taxon>Pleosporaceae</taxon>
        <taxon>Decorospora</taxon>
    </lineage>
</organism>
<protein>
    <recommendedName>
        <fullName evidence="3">TLDc domain-containing protein</fullName>
    </recommendedName>
</protein>
<gene>
    <name evidence="1" type="ORF">BDW02DRAFT_571690</name>
</gene>
<evidence type="ECO:0008006" key="3">
    <source>
        <dbReference type="Google" id="ProtNLM"/>
    </source>
</evidence>
<reference evidence="1" key="1">
    <citation type="submission" date="2020-01" db="EMBL/GenBank/DDBJ databases">
        <authorList>
            <consortium name="DOE Joint Genome Institute"/>
            <person name="Haridas S."/>
            <person name="Albert R."/>
            <person name="Binder M."/>
            <person name="Bloem J."/>
            <person name="Labutti K."/>
            <person name="Salamov A."/>
            <person name="Andreopoulos B."/>
            <person name="Baker S.E."/>
            <person name="Barry K."/>
            <person name="Bills G."/>
            <person name="Bluhm B.H."/>
            <person name="Cannon C."/>
            <person name="Castanera R."/>
            <person name="Culley D.E."/>
            <person name="Daum C."/>
            <person name="Ezra D."/>
            <person name="Gonzalez J.B."/>
            <person name="Henrissat B."/>
            <person name="Kuo A."/>
            <person name="Liang C."/>
            <person name="Lipzen A."/>
            <person name="Lutzoni F."/>
            <person name="Magnuson J."/>
            <person name="Mondo S."/>
            <person name="Nolan M."/>
            <person name="Ohm R."/>
            <person name="Pangilinan J."/>
            <person name="Park H.-J."/>
            <person name="Ramirez L."/>
            <person name="Alfaro M."/>
            <person name="Sun H."/>
            <person name="Tritt A."/>
            <person name="Yoshinaga Y."/>
            <person name="Zwiers L.-H."/>
            <person name="Turgeon B.G."/>
            <person name="Goodwin S.B."/>
            <person name="Spatafora J.W."/>
            <person name="Crous P.W."/>
            <person name="Grigoriev I.V."/>
        </authorList>
    </citation>
    <scope>NUCLEOTIDE SEQUENCE</scope>
    <source>
        <strain evidence="1">P77</strain>
    </source>
</reference>
<evidence type="ECO:0000313" key="1">
    <source>
        <dbReference type="EMBL" id="KAF1831790.1"/>
    </source>
</evidence>
<proteinExistence type="predicted"/>
<sequence>MGGQNPSLEQTEMFPTLDEMSQSPSHVHQALFAVLYHDRSPESIMEDLGRYTNFIGEDHINEAWLAKSLYHAYPRTEDAVAAAVPVLLRILLHHGTYPFKPPNTTQLTARQMAIAVALLTARDESITIREDSTPGIVRMRHRNWNDRTRLLFQSLCDTDWSQVATPSANLREREDDEDLVAALESPPSQRKTALPVFDVAKTLPSSHSRKLDGTVSLREMRELLALVLVTSIGHVREEPNKEKAAVESTVLALLGEFPDPDGRMNWEEFQRLTASQMPFLLMNLAILIEKGVAIKKPADTFIYPTTYTWDVPKAIQGIESEGKTSFLTMQHISQLGLVIRRHELDPLRLLRQESPKSLSSSDIVNAFNNSPQGHILLLVRGVANKTPIILVCALPSLTRQLSPNTRDWIEENPFSAPGSDSDCIVQLLPTHRVLRSTTNVARVSANSGDLLFDLGGVKASFTESLETGSLEEGAVKVSFSVDLIEVWGR</sequence>
<keyword evidence="2" id="KW-1185">Reference proteome</keyword>
<name>A0A6A5K5Z4_9PLEO</name>
<dbReference type="Proteomes" id="UP000800040">
    <property type="component" value="Unassembled WGS sequence"/>
</dbReference>
<dbReference type="EMBL" id="ML975354">
    <property type="protein sequence ID" value="KAF1831790.1"/>
    <property type="molecule type" value="Genomic_DNA"/>
</dbReference>
<accession>A0A6A5K5Z4</accession>
<dbReference type="OrthoDB" id="3736964at2759"/>
<dbReference type="AlphaFoldDB" id="A0A6A5K5Z4"/>
<evidence type="ECO:0000313" key="2">
    <source>
        <dbReference type="Proteomes" id="UP000800040"/>
    </source>
</evidence>